<organism evidence="2 3">
    <name type="scientific">Pomacea canaliculata</name>
    <name type="common">Golden apple snail</name>
    <dbReference type="NCBI Taxonomy" id="400727"/>
    <lineage>
        <taxon>Eukaryota</taxon>
        <taxon>Metazoa</taxon>
        <taxon>Spiralia</taxon>
        <taxon>Lophotrochozoa</taxon>
        <taxon>Mollusca</taxon>
        <taxon>Gastropoda</taxon>
        <taxon>Caenogastropoda</taxon>
        <taxon>Architaenioglossa</taxon>
        <taxon>Ampullarioidea</taxon>
        <taxon>Ampullariidae</taxon>
        <taxon>Pomacea</taxon>
    </lineage>
</organism>
<dbReference type="AlphaFoldDB" id="A0A2T7P519"/>
<feature type="region of interest" description="Disordered" evidence="1">
    <location>
        <begin position="160"/>
        <end position="196"/>
    </location>
</feature>
<gene>
    <name evidence="2" type="ORF">C0Q70_11107</name>
</gene>
<dbReference type="Proteomes" id="UP000245119">
    <property type="component" value="Linkage Group LG6"/>
</dbReference>
<proteinExistence type="predicted"/>
<dbReference type="EMBL" id="PZQS01000006">
    <property type="protein sequence ID" value="PVD28519.1"/>
    <property type="molecule type" value="Genomic_DNA"/>
</dbReference>
<name>A0A2T7P519_POMCA</name>
<comment type="caution">
    <text evidence="2">The sequence shown here is derived from an EMBL/GenBank/DDBJ whole genome shotgun (WGS) entry which is preliminary data.</text>
</comment>
<feature type="compositionally biased region" description="Basic and acidic residues" evidence="1">
    <location>
        <begin position="177"/>
        <end position="194"/>
    </location>
</feature>
<sequence length="213" mass="23439">MKPCCISLTASSGLTAVSDRIAGESHKSFCPGGVLFPAENGGQSPQAKKAVPEVEIFDFLRRRTAGEDGDSSGGDLRPKIYNQHVKHPQALHFPRRKMTLVEDSRGLSQCWPYDRCSASGTASTHGPQKTISSPPKNCRPTSLPLGVEQTVKEPEGEYNVHKRAGSDNHPALQSERTQAREETKMDLSQDDCSHCHRRRHVSSEISRHVFAPQ</sequence>
<reference evidence="2 3" key="1">
    <citation type="submission" date="2018-04" db="EMBL/GenBank/DDBJ databases">
        <title>The genome of golden apple snail Pomacea canaliculata provides insight into stress tolerance and invasive adaptation.</title>
        <authorList>
            <person name="Liu C."/>
            <person name="Liu B."/>
            <person name="Ren Y."/>
            <person name="Zhang Y."/>
            <person name="Wang H."/>
            <person name="Li S."/>
            <person name="Jiang F."/>
            <person name="Yin L."/>
            <person name="Zhang G."/>
            <person name="Qian W."/>
            <person name="Fan W."/>
        </authorList>
    </citation>
    <scope>NUCLEOTIDE SEQUENCE [LARGE SCALE GENOMIC DNA]</scope>
    <source>
        <strain evidence="2">SZHN2017</strain>
        <tissue evidence="2">Muscle</tissue>
    </source>
</reference>
<evidence type="ECO:0000313" key="3">
    <source>
        <dbReference type="Proteomes" id="UP000245119"/>
    </source>
</evidence>
<protein>
    <submittedName>
        <fullName evidence="2">Uncharacterized protein</fullName>
    </submittedName>
</protein>
<evidence type="ECO:0000313" key="2">
    <source>
        <dbReference type="EMBL" id="PVD28519.1"/>
    </source>
</evidence>
<feature type="compositionally biased region" description="Polar residues" evidence="1">
    <location>
        <begin position="118"/>
        <end position="135"/>
    </location>
</feature>
<accession>A0A2T7P519</accession>
<keyword evidence="3" id="KW-1185">Reference proteome</keyword>
<feature type="region of interest" description="Disordered" evidence="1">
    <location>
        <begin position="118"/>
        <end position="143"/>
    </location>
</feature>
<evidence type="ECO:0000256" key="1">
    <source>
        <dbReference type="SAM" id="MobiDB-lite"/>
    </source>
</evidence>